<keyword evidence="1" id="KW-0472">Membrane</keyword>
<dbReference type="AlphaFoldDB" id="A0A3S1CQN0"/>
<evidence type="ECO:0000313" key="2">
    <source>
        <dbReference type="EMBL" id="RUQ99116.1"/>
    </source>
</evidence>
<dbReference type="EMBL" id="RZGZ01000003">
    <property type="protein sequence ID" value="RUQ99116.1"/>
    <property type="molecule type" value="Genomic_DNA"/>
</dbReference>
<comment type="caution">
    <text evidence="2">The sequence shown here is derived from an EMBL/GenBank/DDBJ whole genome shotgun (WGS) entry which is preliminary data.</text>
</comment>
<keyword evidence="3" id="KW-1185">Reference proteome</keyword>
<feature type="transmembrane region" description="Helical" evidence="1">
    <location>
        <begin position="14"/>
        <end position="36"/>
    </location>
</feature>
<protein>
    <recommendedName>
        <fullName evidence="4">DUF3592 domain-containing protein</fullName>
    </recommendedName>
</protein>
<evidence type="ECO:0000313" key="3">
    <source>
        <dbReference type="Proteomes" id="UP000274909"/>
    </source>
</evidence>
<keyword evidence="1" id="KW-1133">Transmembrane helix</keyword>
<evidence type="ECO:0008006" key="4">
    <source>
        <dbReference type="Google" id="ProtNLM"/>
    </source>
</evidence>
<feature type="transmembrane region" description="Helical" evidence="1">
    <location>
        <begin position="107"/>
        <end position="132"/>
    </location>
</feature>
<sequence>MNGMLDRVGEISELFTWLGLLTGVLVLVLALVVRLFEGSWLTATATVAEIDGDLQLTWTAEDGEVYRRFLDSDERLAAGDVHEVVVHYRRGRPLHTHLDKRTHASRVLVLLGVILMAVGILGAVVQLAAVVVEG</sequence>
<keyword evidence="1" id="KW-0812">Transmembrane</keyword>
<proteinExistence type="predicted"/>
<reference evidence="2 3" key="1">
    <citation type="submission" date="2018-12" db="EMBL/GenBank/DDBJ databases">
        <authorList>
            <person name="Li F."/>
        </authorList>
    </citation>
    <scope>NUCLEOTIDE SEQUENCE [LARGE SCALE GENOMIC DNA]</scope>
    <source>
        <strain evidence="2 3">EGI 6500705</strain>
    </source>
</reference>
<name>A0A3S1CQN0_9MICO</name>
<dbReference type="Proteomes" id="UP000274909">
    <property type="component" value="Unassembled WGS sequence"/>
</dbReference>
<organism evidence="2 3">
    <name type="scientific">Labedella endophytica</name>
    <dbReference type="NCBI Taxonomy" id="1523160"/>
    <lineage>
        <taxon>Bacteria</taxon>
        <taxon>Bacillati</taxon>
        <taxon>Actinomycetota</taxon>
        <taxon>Actinomycetes</taxon>
        <taxon>Micrococcales</taxon>
        <taxon>Microbacteriaceae</taxon>
        <taxon>Labedella</taxon>
    </lineage>
</organism>
<accession>A0A3S1CQN0</accession>
<gene>
    <name evidence="2" type="ORF">ELQ94_12440</name>
</gene>
<dbReference type="OrthoDB" id="5079070at2"/>
<evidence type="ECO:0000256" key="1">
    <source>
        <dbReference type="SAM" id="Phobius"/>
    </source>
</evidence>